<feature type="compositionally biased region" description="Basic residues" evidence="5">
    <location>
        <begin position="72"/>
        <end position="83"/>
    </location>
</feature>
<dbReference type="GO" id="GO:0005634">
    <property type="term" value="C:nucleus"/>
    <property type="evidence" value="ECO:0007669"/>
    <property type="project" value="TreeGrafter"/>
</dbReference>
<dbReference type="InterPro" id="IPR018502">
    <property type="entry name" value="Annexin_repeat"/>
</dbReference>
<dbReference type="PRINTS" id="PR00196">
    <property type="entry name" value="ANNEXIN"/>
</dbReference>
<sequence length="441" mass="47698">MSWQQNPYPPPQGYGAPPPMPQGGGYGAYPPPGGPPPPHAGGYGAPPAPYAGGYGAPPGPPPPQHGYPQQHHGQHGHHGHHAHPPPPQPGYGYGAPTHAPPPAAAAAGAFYLGVPVPPPPPHQPAPPPPGYNAAQDVERIRKATKGFGTDEGSLIATLAPLDAFQIDALRHTFKATVGKDLLQVLEKETSGWFEAALRAKVLGPVLYDCWLIKRACQGAGTHEDLLNEVILGRTNSEMHILKQAYRATYGKDLERVVEDELSFKTKRMFTMAMQGVRQEDNVPINPQAVDADAAALHNAAKGAGTDEIAICGILIQRSTPHLAAVAQAYHRLYRKHLSSMIDSEFSGHMRDALRYIVDGVENDGQGVTRDARLLEDSMKGMGTKDERLVYRVARLHWNKHRFEGQIKPAYAQLFHKKGLKNRVEGETSGDYKRMLSAMIGS</sequence>
<feature type="region of interest" description="Disordered" evidence="5">
    <location>
        <begin position="1"/>
        <end position="99"/>
    </location>
</feature>
<dbReference type="GO" id="GO:0005509">
    <property type="term" value="F:calcium ion binding"/>
    <property type="evidence" value="ECO:0007669"/>
    <property type="project" value="InterPro"/>
</dbReference>
<dbReference type="SUPFAM" id="SSF47874">
    <property type="entry name" value="Annexin"/>
    <property type="match status" value="1"/>
</dbReference>
<dbReference type="STRING" id="1151754.M9LUK9"/>
<dbReference type="OrthoDB" id="37886at2759"/>
<keyword evidence="4" id="KW-0106">Calcium</keyword>
<name>M9LUK9_PSEA3</name>
<feature type="compositionally biased region" description="Pro residues" evidence="5">
    <location>
        <begin position="7"/>
        <end position="21"/>
    </location>
</feature>
<evidence type="ECO:0000256" key="1">
    <source>
        <dbReference type="ARBA" id="ARBA00007831"/>
    </source>
</evidence>
<dbReference type="PANTHER" id="PTHR10502:SF102">
    <property type="entry name" value="ANNEXIN B11"/>
    <property type="match status" value="1"/>
</dbReference>
<organism evidence="6 7">
    <name type="scientific">Pseudozyma antarctica (strain T-34)</name>
    <name type="common">Yeast</name>
    <name type="synonym">Candida antarctica</name>
    <dbReference type="NCBI Taxonomy" id="1151754"/>
    <lineage>
        <taxon>Eukaryota</taxon>
        <taxon>Fungi</taxon>
        <taxon>Dikarya</taxon>
        <taxon>Basidiomycota</taxon>
        <taxon>Ustilaginomycotina</taxon>
        <taxon>Ustilaginomycetes</taxon>
        <taxon>Ustilaginales</taxon>
        <taxon>Ustilaginaceae</taxon>
        <taxon>Moesziomyces</taxon>
    </lineage>
</organism>
<proteinExistence type="inferred from homology"/>
<feature type="compositionally biased region" description="Pro residues" evidence="5">
    <location>
        <begin position="29"/>
        <end position="39"/>
    </location>
</feature>
<evidence type="ECO:0000256" key="3">
    <source>
        <dbReference type="ARBA" id="ARBA00023216"/>
    </source>
</evidence>
<dbReference type="PROSITE" id="PS00223">
    <property type="entry name" value="ANNEXIN_1"/>
    <property type="match status" value="1"/>
</dbReference>
<comment type="similarity">
    <text evidence="1 4">Belongs to the annexin family.</text>
</comment>
<reference evidence="7" key="1">
    <citation type="journal article" date="2013" name="Genome Announc.">
        <title>Genome sequence of the basidiomycetous yeast Pseudozyma antarctica T-34, a producer of the glycolipid biosurfactants mannosylerythritol lipids.</title>
        <authorList>
            <person name="Morita T."/>
            <person name="Koike H."/>
            <person name="Koyama Y."/>
            <person name="Hagiwara H."/>
            <person name="Ito E."/>
            <person name="Fukuoka T."/>
            <person name="Imura T."/>
            <person name="Machida M."/>
            <person name="Kitamoto D."/>
        </authorList>
    </citation>
    <scope>NUCLEOTIDE SEQUENCE [LARGE SCALE GENOMIC DNA]</scope>
    <source>
        <strain evidence="7">T-34</strain>
    </source>
</reference>
<dbReference type="GO" id="GO:0005886">
    <property type="term" value="C:plasma membrane"/>
    <property type="evidence" value="ECO:0007669"/>
    <property type="project" value="TreeGrafter"/>
</dbReference>
<evidence type="ECO:0000256" key="4">
    <source>
        <dbReference type="RuleBase" id="RU003540"/>
    </source>
</evidence>
<accession>M9LUK9</accession>
<evidence type="ECO:0000256" key="5">
    <source>
        <dbReference type="SAM" id="MobiDB-lite"/>
    </source>
</evidence>
<dbReference type="InterPro" id="IPR001464">
    <property type="entry name" value="Annexin"/>
</dbReference>
<dbReference type="GO" id="GO:0005544">
    <property type="term" value="F:calcium-dependent phospholipid binding"/>
    <property type="evidence" value="ECO:0007669"/>
    <property type="project" value="UniProtKB-KW"/>
</dbReference>
<dbReference type="GO" id="GO:0012506">
    <property type="term" value="C:vesicle membrane"/>
    <property type="evidence" value="ECO:0007669"/>
    <property type="project" value="TreeGrafter"/>
</dbReference>
<evidence type="ECO:0000256" key="2">
    <source>
        <dbReference type="ARBA" id="ARBA00022737"/>
    </source>
</evidence>
<dbReference type="PANTHER" id="PTHR10502">
    <property type="entry name" value="ANNEXIN"/>
    <property type="match status" value="1"/>
</dbReference>
<protein>
    <recommendedName>
        <fullName evidence="4">Annexin</fullName>
    </recommendedName>
</protein>
<dbReference type="Proteomes" id="UP000011976">
    <property type="component" value="Unassembled WGS sequence"/>
</dbReference>
<dbReference type="InterPro" id="IPR037104">
    <property type="entry name" value="Annexin_sf"/>
</dbReference>
<dbReference type="PROSITE" id="PS51897">
    <property type="entry name" value="ANNEXIN_2"/>
    <property type="match status" value="4"/>
</dbReference>
<evidence type="ECO:0000313" key="7">
    <source>
        <dbReference type="Proteomes" id="UP000011976"/>
    </source>
</evidence>
<gene>
    <name evidence="6" type="ORF">PANT_8d00012</name>
</gene>
<dbReference type="SMART" id="SM00335">
    <property type="entry name" value="ANX"/>
    <property type="match status" value="4"/>
</dbReference>
<dbReference type="Gene3D" id="1.10.220.10">
    <property type="entry name" value="Annexin"/>
    <property type="match status" value="4"/>
</dbReference>
<keyword evidence="4" id="KW-0111">Calcium/phospholipid-binding</keyword>
<dbReference type="GO" id="GO:0005737">
    <property type="term" value="C:cytoplasm"/>
    <property type="evidence" value="ECO:0007669"/>
    <property type="project" value="TreeGrafter"/>
</dbReference>
<keyword evidence="3 4" id="KW-0041">Annexin</keyword>
<keyword evidence="2 4" id="KW-0677">Repeat</keyword>
<dbReference type="EMBL" id="DF196774">
    <property type="protein sequence ID" value="GAC72989.1"/>
    <property type="molecule type" value="Genomic_DNA"/>
</dbReference>
<dbReference type="Pfam" id="PF00191">
    <property type="entry name" value="Annexin"/>
    <property type="match status" value="4"/>
</dbReference>
<dbReference type="InterPro" id="IPR018252">
    <property type="entry name" value="Annexin_repeat_CS"/>
</dbReference>
<comment type="domain">
    <text evidence="4">A pair of annexin repeats may form one binding site for calcium and phospholipid.</text>
</comment>
<dbReference type="AlphaFoldDB" id="M9LUK9"/>
<evidence type="ECO:0000313" key="6">
    <source>
        <dbReference type="EMBL" id="GAC72989.1"/>
    </source>
</evidence>
<dbReference type="GO" id="GO:0001786">
    <property type="term" value="F:phosphatidylserine binding"/>
    <property type="evidence" value="ECO:0007669"/>
    <property type="project" value="TreeGrafter"/>
</dbReference>